<dbReference type="Gene3D" id="3.40.50.720">
    <property type="entry name" value="NAD(P)-binding Rossmann-like Domain"/>
    <property type="match status" value="1"/>
</dbReference>
<name>A0A963Z7M3_9PROT</name>
<dbReference type="GO" id="GO:0016491">
    <property type="term" value="F:oxidoreductase activity"/>
    <property type="evidence" value="ECO:0007669"/>
    <property type="project" value="TreeGrafter"/>
</dbReference>
<dbReference type="CDD" id="cd05374">
    <property type="entry name" value="17beta-HSD-like_SDR_c"/>
    <property type="match status" value="1"/>
</dbReference>
<organism evidence="3 4">
    <name type="scientific">Acidisoma cellulosilyticum</name>
    <dbReference type="NCBI Taxonomy" id="2802395"/>
    <lineage>
        <taxon>Bacteria</taxon>
        <taxon>Pseudomonadati</taxon>
        <taxon>Pseudomonadota</taxon>
        <taxon>Alphaproteobacteria</taxon>
        <taxon>Acetobacterales</taxon>
        <taxon>Acidocellaceae</taxon>
        <taxon>Acidisoma</taxon>
    </lineage>
</organism>
<accession>A0A963Z7M3</accession>
<dbReference type="InterPro" id="IPR002347">
    <property type="entry name" value="SDR_fam"/>
</dbReference>
<reference evidence="3 4" key="1">
    <citation type="journal article" date="2021" name="Microorganisms">
        <title>Acidisoma silvae sp. nov. and Acidisomacellulosilytica sp. nov., Two Acidophilic Bacteria Isolated from Decaying Wood, Hydrolyzing Cellulose and Producing Poly-3-hydroxybutyrate.</title>
        <authorList>
            <person name="Mieszkin S."/>
            <person name="Pouder E."/>
            <person name="Uroz S."/>
            <person name="Simon-Colin C."/>
            <person name="Alain K."/>
        </authorList>
    </citation>
    <scope>NUCLEOTIDE SEQUENCE [LARGE SCALE GENOMIC DNA]</scope>
    <source>
        <strain evidence="3 4">HW T5.17</strain>
    </source>
</reference>
<dbReference type="RefSeq" id="WP_227310829.1">
    <property type="nucleotide sequence ID" value="NZ_JAESVA010000027.1"/>
</dbReference>
<dbReference type="EMBL" id="JAESVA010000027">
    <property type="protein sequence ID" value="MCB8884091.1"/>
    <property type="molecule type" value="Genomic_DNA"/>
</dbReference>
<dbReference type="Proteomes" id="UP000721844">
    <property type="component" value="Unassembled WGS sequence"/>
</dbReference>
<dbReference type="GO" id="GO:0008202">
    <property type="term" value="P:steroid metabolic process"/>
    <property type="evidence" value="ECO:0007669"/>
    <property type="project" value="TreeGrafter"/>
</dbReference>
<dbReference type="PRINTS" id="PR00081">
    <property type="entry name" value="GDHRDH"/>
</dbReference>
<gene>
    <name evidence="3" type="ORF">ACELLULO517_28005</name>
</gene>
<sequence>MSGTQSEKNWTGNVLVTGASSGIGRATALALAGRGTRVFAACRKQTDAEAVAAEAVTGRIVPLTMDVTDQESIRTACAIVQAATGSDGLDGLVNNAGIGISAPMEVMDLAQLRAIFEVNAFGQIAVIQTFLPLLRPKRGRIINLGSVGARITIPFGGALCGAKAAFTSFNDALRLELKSEGIRVCLIEPGSINTPAVEKTLGGIDQTIARWSEPMQQRYGAAFRRFTTKATAREVRGSRPDVVAEAICHALASKSPKLRYPAGRDARLLATLPRLLPTAVLDSLRLRLFGLTELASTKTP</sequence>
<comment type="similarity">
    <text evidence="1">Belongs to the short-chain dehydrogenases/reductases (SDR) family.</text>
</comment>
<dbReference type="AlphaFoldDB" id="A0A963Z7M3"/>
<dbReference type="PRINTS" id="PR00080">
    <property type="entry name" value="SDRFAMILY"/>
</dbReference>
<protein>
    <submittedName>
        <fullName evidence="3">SDR family oxidoreductase</fullName>
    </submittedName>
</protein>
<dbReference type="Pfam" id="PF00106">
    <property type="entry name" value="adh_short"/>
    <property type="match status" value="1"/>
</dbReference>
<feature type="domain" description="Ketoreductase" evidence="2">
    <location>
        <begin position="12"/>
        <end position="190"/>
    </location>
</feature>
<evidence type="ECO:0000313" key="4">
    <source>
        <dbReference type="Proteomes" id="UP000721844"/>
    </source>
</evidence>
<dbReference type="SUPFAM" id="SSF51735">
    <property type="entry name" value="NAD(P)-binding Rossmann-fold domains"/>
    <property type="match status" value="1"/>
</dbReference>
<evidence type="ECO:0000313" key="3">
    <source>
        <dbReference type="EMBL" id="MCB8884091.1"/>
    </source>
</evidence>
<evidence type="ECO:0000256" key="1">
    <source>
        <dbReference type="RuleBase" id="RU000363"/>
    </source>
</evidence>
<dbReference type="SMART" id="SM00822">
    <property type="entry name" value="PKS_KR"/>
    <property type="match status" value="1"/>
</dbReference>
<proteinExistence type="inferred from homology"/>
<keyword evidence="4" id="KW-1185">Reference proteome</keyword>
<dbReference type="InterPro" id="IPR036291">
    <property type="entry name" value="NAD(P)-bd_dom_sf"/>
</dbReference>
<evidence type="ECO:0000259" key="2">
    <source>
        <dbReference type="SMART" id="SM00822"/>
    </source>
</evidence>
<comment type="caution">
    <text evidence="3">The sequence shown here is derived from an EMBL/GenBank/DDBJ whole genome shotgun (WGS) entry which is preliminary data.</text>
</comment>
<dbReference type="PANTHER" id="PTHR43313:SF1">
    <property type="entry name" value="3BETA-HYDROXYSTEROID DEHYDROGENASE DHS-16"/>
    <property type="match status" value="1"/>
</dbReference>
<dbReference type="InterPro" id="IPR057326">
    <property type="entry name" value="KR_dom"/>
</dbReference>
<dbReference type="PANTHER" id="PTHR43313">
    <property type="entry name" value="SHORT-CHAIN DEHYDROGENASE/REDUCTASE FAMILY 9C"/>
    <property type="match status" value="1"/>
</dbReference>